<dbReference type="Gene3D" id="2.40.50.140">
    <property type="entry name" value="Nucleic acid-binding proteins"/>
    <property type="match status" value="1"/>
</dbReference>
<keyword evidence="2" id="KW-0547">Nucleotide-binding</keyword>
<evidence type="ECO:0000313" key="5">
    <source>
        <dbReference type="EMBL" id="MBE9214218.1"/>
    </source>
</evidence>
<dbReference type="InterPro" id="IPR047641">
    <property type="entry name" value="ABC_transpr_MalK/UgpC-like"/>
</dbReference>
<evidence type="ECO:0000256" key="1">
    <source>
        <dbReference type="ARBA" id="ARBA00022448"/>
    </source>
</evidence>
<dbReference type="Gene3D" id="3.40.50.300">
    <property type="entry name" value="P-loop containing nucleotide triphosphate hydrolases"/>
    <property type="match status" value="1"/>
</dbReference>
<evidence type="ECO:0000313" key="6">
    <source>
        <dbReference type="Proteomes" id="UP000620559"/>
    </source>
</evidence>
<proteinExistence type="predicted"/>
<name>A0A8J7F4S1_9CYAN</name>
<dbReference type="InterPro" id="IPR008995">
    <property type="entry name" value="Mo/tungstate-bd_C_term_dom"/>
</dbReference>
<sequence length="428" mass="48148">MAQVVLENVYKSFPNRKAENVASKGAHRTESVNVLRRINLTVKDGEFMVMVGPSGCGKSTLLRLIAGLEDVTGGNISVGNRLVNYLPPSQRNIAMVFQNYALYPHMTVYDNIAFGLRLQANSAEKQQGKLSKIAVNLLVATTKKLPKGLRYVSDRENLVNEKVSSVAQLLQIEELLNRYPKELSGGQRQRVALGRAIARNPQVFLMDEPLSNLDAKLRTQTRAQIVKLQRQLGITTIYVTHDQTEAMTMGDRVAILDRGEIIQVSPPLEIYNRPANRFVAEFIGSPPMNFITVKFQSPCLITKGDFRLTLPEAWGSALRKYNGRTLILGVRPEHWHLSLPATKNLPAQVEWTENLGNDSYLAVKLIETSFQKEYLTTDLLQVRLPPEKLVNRGEKVWLSLNPEKIHFFDPETELAISPKSNYLSLPFE</sequence>
<dbReference type="InterPro" id="IPR003593">
    <property type="entry name" value="AAA+_ATPase"/>
</dbReference>
<dbReference type="GO" id="GO:0016887">
    <property type="term" value="F:ATP hydrolysis activity"/>
    <property type="evidence" value="ECO:0007669"/>
    <property type="project" value="InterPro"/>
</dbReference>
<dbReference type="InterPro" id="IPR003439">
    <property type="entry name" value="ABC_transporter-like_ATP-bd"/>
</dbReference>
<dbReference type="EMBL" id="JADEWL010000053">
    <property type="protein sequence ID" value="MBE9214218.1"/>
    <property type="molecule type" value="Genomic_DNA"/>
</dbReference>
<dbReference type="InterPro" id="IPR017871">
    <property type="entry name" value="ABC_transporter-like_CS"/>
</dbReference>
<dbReference type="PANTHER" id="PTHR43875">
    <property type="entry name" value="MALTODEXTRIN IMPORT ATP-BINDING PROTEIN MSMX"/>
    <property type="match status" value="1"/>
</dbReference>
<dbReference type="SMART" id="SM00382">
    <property type="entry name" value="AAA"/>
    <property type="match status" value="1"/>
</dbReference>
<feature type="domain" description="ABC transporter" evidence="4">
    <location>
        <begin position="4"/>
        <end position="283"/>
    </location>
</feature>
<dbReference type="CDD" id="cd03301">
    <property type="entry name" value="ABC_MalK_N"/>
    <property type="match status" value="1"/>
</dbReference>
<dbReference type="Pfam" id="PF17912">
    <property type="entry name" value="OB_MalK"/>
    <property type="match status" value="1"/>
</dbReference>
<keyword evidence="6" id="KW-1185">Reference proteome</keyword>
<dbReference type="SUPFAM" id="SSF50331">
    <property type="entry name" value="MOP-like"/>
    <property type="match status" value="1"/>
</dbReference>
<comment type="caution">
    <text evidence="5">The sequence shown here is derived from an EMBL/GenBank/DDBJ whole genome shotgun (WGS) entry which is preliminary data.</text>
</comment>
<dbReference type="InterPro" id="IPR040582">
    <property type="entry name" value="OB_MalK-like"/>
</dbReference>
<gene>
    <name evidence="5" type="ORF">IQ247_16345</name>
</gene>
<evidence type="ECO:0000256" key="3">
    <source>
        <dbReference type="ARBA" id="ARBA00022840"/>
    </source>
</evidence>
<dbReference type="SUPFAM" id="SSF52540">
    <property type="entry name" value="P-loop containing nucleoside triphosphate hydrolases"/>
    <property type="match status" value="1"/>
</dbReference>
<accession>A0A8J7F4S1</accession>
<dbReference type="PROSITE" id="PS50893">
    <property type="entry name" value="ABC_TRANSPORTER_2"/>
    <property type="match status" value="1"/>
</dbReference>
<dbReference type="InterPro" id="IPR027417">
    <property type="entry name" value="P-loop_NTPase"/>
</dbReference>
<dbReference type="PROSITE" id="PS00211">
    <property type="entry name" value="ABC_TRANSPORTER_1"/>
    <property type="match status" value="1"/>
</dbReference>
<dbReference type="PANTHER" id="PTHR43875:SF1">
    <property type="entry name" value="OSMOPROTECTIVE COMPOUNDS UPTAKE ATP-BINDING PROTEIN GGTA"/>
    <property type="match status" value="1"/>
</dbReference>
<keyword evidence="3 5" id="KW-0067">ATP-binding</keyword>
<reference evidence="5" key="1">
    <citation type="submission" date="2020-10" db="EMBL/GenBank/DDBJ databases">
        <authorList>
            <person name="Castelo-Branco R."/>
            <person name="Eusebio N."/>
            <person name="Adriana R."/>
            <person name="Vieira A."/>
            <person name="Brugerolle De Fraissinette N."/>
            <person name="Rezende De Castro R."/>
            <person name="Schneider M.P."/>
            <person name="Vasconcelos V."/>
            <person name="Leao P.N."/>
        </authorList>
    </citation>
    <scope>NUCLEOTIDE SEQUENCE</scope>
    <source>
        <strain evidence="5">LEGE 06105</strain>
    </source>
</reference>
<keyword evidence="1" id="KW-0813">Transport</keyword>
<dbReference type="GO" id="GO:0140359">
    <property type="term" value="F:ABC-type transporter activity"/>
    <property type="evidence" value="ECO:0007669"/>
    <property type="project" value="InterPro"/>
</dbReference>
<protein>
    <submittedName>
        <fullName evidence="5">ABC transporter ATP-binding protein</fullName>
    </submittedName>
</protein>
<dbReference type="GO" id="GO:0005524">
    <property type="term" value="F:ATP binding"/>
    <property type="evidence" value="ECO:0007669"/>
    <property type="project" value="UniProtKB-KW"/>
</dbReference>
<dbReference type="RefSeq" id="WP_193921770.1">
    <property type="nucleotide sequence ID" value="NZ_JADEWL010000053.1"/>
</dbReference>
<dbReference type="GO" id="GO:0008643">
    <property type="term" value="P:carbohydrate transport"/>
    <property type="evidence" value="ECO:0007669"/>
    <property type="project" value="InterPro"/>
</dbReference>
<dbReference type="GO" id="GO:0055052">
    <property type="term" value="C:ATP-binding cassette (ABC) transporter complex, substrate-binding subunit-containing"/>
    <property type="evidence" value="ECO:0007669"/>
    <property type="project" value="TreeGrafter"/>
</dbReference>
<evidence type="ECO:0000259" key="4">
    <source>
        <dbReference type="PROSITE" id="PS50893"/>
    </source>
</evidence>
<evidence type="ECO:0000256" key="2">
    <source>
        <dbReference type="ARBA" id="ARBA00022741"/>
    </source>
</evidence>
<dbReference type="InterPro" id="IPR012340">
    <property type="entry name" value="NA-bd_OB-fold"/>
</dbReference>
<dbReference type="Proteomes" id="UP000620559">
    <property type="component" value="Unassembled WGS sequence"/>
</dbReference>
<dbReference type="Gene3D" id="2.40.50.100">
    <property type="match status" value="1"/>
</dbReference>
<dbReference type="InterPro" id="IPR015855">
    <property type="entry name" value="ABC_transpr_MalK-like"/>
</dbReference>
<organism evidence="5 6">
    <name type="scientific">Plectonema cf. radiosum LEGE 06105</name>
    <dbReference type="NCBI Taxonomy" id="945769"/>
    <lineage>
        <taxon>Bacteria</taxon>
        <taxon>Bacillati</taxon>
        <taxon>Cyanobacteriota</taxon>
        <taxon>Cyanophyceae</taxon>
        <taxon>Oscillatoriophycideae</taxon>
        <taxon>Oscillatoriales</taxon>
        <taxon>Microcoleaceae</taxon>
        <taxon>Plectonema</taxon>
    </lineage>
</organism>
<dbReference type="AlphaFoldDB" id="A0A8J7F4S1"/>
<dbReference type="Pfam" id="PF00005">
    <property type="entry name" value="ABC_tran"/>
    <property type="match status" value="1"/>
</dbReference>